<keyword evidence="6" id="KW-1185">Reference proteome</keyword>
<dbReference type="InterPro" id="IPR032675">
    <property type="entry name" value="LRR_dom_sf"/>
</dbReference>
<feature type="signal peptide" evidence="3">
    <location>
        <begin position="1"/>
        <end position="20"/>
    </location>
</feature>
<name>A0A9N9S5W6_9DIPT</name>
<keyword evidence="3" id="KW-0732">Signal</keyword>
<accession>A0A9N9S5W6</accession>
<dbReference type="InterPro" id="IPR050333">
    <property type="entry name" value="SLRP"/>
</dbReference>
<evidence type="ECO:0000313" key="5">
    <source>
        <dbReference type="EMBL" id="CAG9808824.1"/>
    </source>
</evidence>
<keyword evidence="2" id="KW-0677">Repeat</keyword>
<dbReference type="SMART" id="SM00364">
    <property type="entry name" value="LRR_BAC"/>
    <property type="match status" value="4"/>
</dbReference>
<evidence type="ECO:0000256" key="2">
    <source>
        <dbReference type="ARBA" id="ARBA00022737"/>
    </source>
</evidence>
<proteinExistence type="predicted"/>
<dbReference type="PANTHER" id="PTHR45712">
    <property type="entry name" value="AGAP008170-PA"/>
    <property type="match status" value="1"/>
</dbReference>
<dbReference type="SUPFAM" id="SSF52058">
    <property type="entry name" value="L domain-like"/>
    <property type="match status" value="1"/>
</dbReference>
<feature type="domain" description="Farnesoic acid O-methyl transferase" evidence="4">
    <location>
        <begin position="482"/>
        <end position="605"/>
    </location>
</feature>
<evidence type="ECO:0000259" key="4">
    <source>
        <dbReference type="Pfam" id="PF12248"/>
    </source>
</evidence>
<keyword evidence="1" id="KW-0433">Leucine-rich repeat</keyword>
<dbReference type="Pfam" id="PF12248">
    <property type="entry name" value="Methyltransf_FA"/>
    <property type="match status" value="1"/>
</dbReference>
<dbReference type="InterPro" id="IPR003591">
    <property type="entry name" value="Leu-rich_rpt_typical-subtyp"/>
</dbReference>
<dbReference type="EMBL" id="OU895879">
    <property type="protein sequence ID" value="CAG9808824.1"/>
    <property type="molecule type" value="Genomic_DNA"/>
</dbReference>
<organism evidence="5 6">
    <name type="scientific">Chironomus riparius</name>
    <dbReference type="NCBI Taxonomy" id="315576"/>
    <lineage>
        <taxon>Eukaryota</taxon>
        <taxon>Metazoa</taxon>
        <taxon>Ecdysozoa</taxon>
        <taxon>Arthropoda</taxon>
        <taxon>Hexapoda</taxon>
        <taxon>Insecta</taxon>
        <taxon>Pterygota</taxon>
        <taxon>Neoptera</taxon>
        <taxon>Endopterygota</taxon>
        <taxon>Diptera</taxon>
        <taxon>Nematocera</taxon>
        <taxon>Chironomoidea</taxon>
        <taxon>Chironomidae</taxon>
        <taxon>Chironominae</taxon>
        <taxon>Chironomus</taxon>
    </lineage>
</organism>
<evidence type="ECO:0000256" key="3">
    <source>
        <dbReference type="SAM" id="SignalP"/>
    </source>
</evidence>
<reference evidence="5" key="2">
    <citation type="submission" date="2022-10" db="EMBL/GenBank/DDBJ databases">
        <authorList>
            <consortium name="ENA_rothamsted_submissions"/>
            <consortium name="culmorum"/>
            <person name="King R."/>
        </authorList>
    </citation>
    <scope>NUCLEOTIDE SEQUENCE</scope>
</reference>
<dbReference type="FunFam" id="3.80.10.10:FF:001164">
    <property type="entry name" value="GH01279p"/>
    <property type="match status" value="1"/>
</dbReference>
<protein>
    <recommendedName>
        <fullName evidence="4">Farnesoic acid O-methyl transferase domain-containing protein</fullName>
    </recommendedName>
</protein>
<dbReference type="OrthoDB" id="7787639at2759"/>
<dbReference type="PANTHER" id="PTHR45712:SF22">
    <property type="entry name" value="INSULIN-LIKE GROWTH FACTOR-BINDING PROTEIN COMPLEX ACID LABILE SUBUNIT"/>
    <property type="match status" value="1"/>
</dbReference>
<dbReference type="Proteomes" id="UP001153620">
    <property type="component" value="Chromosome 3"/>
</dbReference>
<dbReference type="SMART" id="SM00369">
    <property type="entry name" value="LRR_TYP"/>
    <property type="match status" value="13"/>
</dbReference>
<dbReference type="Gene3D" id="3.80.10.10">
    <property type="entry name" value="Ribonuclease Inhibitor"/>
    <property type="match status" value="2"/>
</dbReference>
<dbReference type="Pfam" id="PF13855">
    <property type="entry name" value="LRR_8"/>
    <property type="match status" value="4"/>
</dbReference>
<dbReference type="InterPro" id="IPR022041">
    <property type="entry name" value="Methyltransf_FA"/>
</dbReference>
<dbReference type="PROSITE" id="PS51450">
    <property type="entry name" value="LRR"/>
    <property type="match status" value="1"/>
</dbReference>
<gene>
    <name evidence="5" type="ORF">CHIRRI_LOCUS11660</name>
</gene>
<sequence length="633" mass="72133">MEVKVFVLILLFFKSSKVQALDCVYSDVTIGVTNYYACNLNIYNPLGFDNFTTVGGEHLEGRTDEDVTAILGRPTSKTLNIPRILCNVFSNAVYLDYSWLEILAIGESELRSCEGLELILLRGNKIAEVHVNAFSNNLRLISINFDYNNLQTLPEGLFSSLVNLHTIELSNNPFILIPGGLFNGLINLRRLHMESAKISELNPQWFITLVGLHRLLVSNNLITELPEDILFNLPELRFFDISGNRLYDNIAPGVFRFSTNLMHLRLTNTRITKLNPQWFVNFRNLSTLFINSNEIASIPENVFENSNLTTLWTFELGNNQLTESTIPENLFSGFPNLLNLRMNGNSIQRLNPKWFERMSRLQVLDVSYNRIDELPAEIFTAIEGITEINFERNQLKTLDRNSFGKLANLITLNLDRNSINAIDEQIFENATSLNILYLWNNKCLNERFFNFAANRALFLSRLRTCMNNFRFTVDASTSVGNDYTFFSAPSPGIQFRVNSRHVIHIALTPFNFTWSPMVEIVIGCCNNQRTIIVRNNSTDVAIVPSPGILNFDTWTGFRITWANHVLLVFKEGQSFPYIAYTMEDFFHINFYGIRSVLTDANWSIQPVEADGSLADAQEVLSSDDLTATEDDCV</sequence>
<reference evidence="5" key="1">
    <citation type="submission" date="2022-01" db="EMBL/GenBank/DDBJ databases">
        <authorList>
            <person name="King R."/>
        </authorList>
    </citation>
    <scope>NUCLEOTIDE SEQUENCE</scope>
</reference>
<dbReference type="InterPro" id="IPR001611">
    <property type="entry name" value="Leu-rich_rpt"/>
</dbReference>
<feature type="chain" id="PRO_5040191880" description="Farnesoic acid O-methyl transferase domain-containing protein" evidence="3">
    <location>
        <begin position="21"/>
        <end position="633"/>
    </location>
</feature>
<evidence type="ECO:0000313" key="6">
    <source>
        <dbReference type="Proteomes" id="UP001153620"/>
    </source>
</evidence>
<evidence type="ECO:0000256" key="1">
    <source>
        <dbReference type="ARBA" id="ARBA00022614"/>
    </source>
</evidence>
<dbReference type="AlphaFoldDB" id="A0A9N9S5W6"/>